<name>A0A151T8P4_CAJCA</name>
<reference evidence="2 3" key="1">
    <citation type="journal article" date="2012" name="Nat. Biotechnol.">
        <title>Draft genome sequence of pigeonpea (Cajanus cajan), an orphan legume crop of resource-poor farmers.</title>
        <authorList>
            <person name="Varshney R.K."/>
            <person name="Chen W."/>
            <person name="Li Y."/>
            <person name="Bharti A.K."/>
            <person name="Saxena R.K."/>
            <person name="Schlueter J.A."/>
            <person name="Donoghue M.T."/>
            <person name="Azam S."/>
            <person name="Fan G."/>
            <person name="Whaley A.M."/>
            <person name="Farmer A.D."/>
            <person name="Sheridan J."/>
            <person name="Iwata A."/>
            <person name="Tuteja R."/>
            <person name="Penmetsa R.V."/>
            <person name="Wu W."/>
            <person name="Upadhyaya H.D."/>
            <person name="Yang S.P."/>
            <person name="Shah T."/>
            <person name="Saxena K.B."/>
            <person name="Michael T."/>
            <person name="McCombie W.R."/>
            <person name="Yang B."/>
            <person name="Zhang G."/>
            <person name="Yang H."/>
            <person name="Wang J."/>
            <person name="Spillane C."/>
            <person name="Cook D.R."/>
            <person name="May G.D."/>
            <person name="Xu X."/>
            <person name="Jackson S.A."/>
        </authorList>
    </citation>
    <scope>NUCLEOTIDE SEQUENCE [LARGE SCALE GENOMIC DNA]</scope>
    <source>
        <strain evidence="3">cv. Asha</strain>
    </source>
</reference>
<gene>
    <name evidence="2" type="ORF">KK1_017991</name>
</gene>
<feature type="region of interest" description="Disordered" evidence="1">
    <location>
        <begin position="1"/>
        <end position="24"/>
    </location>
</feature>
<accession>A0A151T8P4</accession>
<evidence type="ECO:0000256" key="1">
    <source>
        <dbReference type="SAM" id="MobiDB-lite"/>
    </source>
</evidence>
<dbReference type="AlphaFoldDB" id="A0A151T8P4"/>
<dbReference type="Proteomes" id="UP000075243">
    <property type="component" value="Chromosome 7"/>
</dbReference>
<feature type="compositionally biased region" description="Basic residues" evidence="1">
    <location>
        <begin position="1"/>
        <end position="13"/>
    </location>
</feature>
<dbReference type="Gramene" id="C.cajan_17478.t">
    <property type="protein sequence ID" value="C.cajan_17478.t.cds1"/>
    <property type="gene ID" value="C.cajan_17478"/>
</dbReference>
<organism evidence="2 3">
    <name type="scientific">Cajanus cajan</name>
    <name type="common">Pigeon pea</name>
    <name type="synonym">Cajanus indicus</name>
    <dbReference type="NCBI Taxonomy" id="3821"/>
    <lineage>
        <taxon>Eukaryota</taxon>
        <taxon>Viridiplantae</taxon>
        <taxon>Streptophyta</taxon>
        <taxon>Embryophyta</taxon>
        <taxon>Tracheophyta</taxon>
        <taxon>Spermatophyta</taxon>
        <taxon>Magnoliopsida</taxon>
        <taxon>eudicotyledons</taxon>
        <taxon>Gunneridae</taxon>
        <taxon>Pentapetalae</taxon>
        <taxon>rosids</taxon>
        <taxon>fabids</taxon>
        <taxon>Fabales</taxon>
        <taxon>Fabaceae</taxon>
        <taxon>Papilionoideae</taxon>
        <taxon>50 kb inversion clade</taxon>
        <taxon>NPAAA clade</taxon>
        <taxon>indigoferoid/millettioid clade</taxon>
        <taxon>Phaseoleae</taxon>
        <taxon>Cajanus</taxon>
    </lineage>
</organism>
<proteinExistence type="predicted"/>
<protein>
    <submittedName>
        <fullName evidence="2">Uncharacterized protein</fullName>
    </submittedName>
</protein>
<evidence type="ECO:0000313" key="2">
    <source>
        <dbReference type="EMBL" id="KYP63422.1"/>
    </source>
</evidence>
<keyword evidence="3" id="KW-1185">Reference proteome</keyword>
<sequence>MSKSSHMHKRRYSKTSNANTHGPKSIWVPKTEIILVVDMFNKEKRCPVMVPG</sequence>
<dbReference type="EMBL" id="CM003609">
    <property type="protein sequence ID" value="KYP63422.1"/>
    <property type="molecule type" value="Genomic_DNA"/>
</dbReference>
<evidence type="ECO:0000313" key="3">
    <source>
        <dbReference type="Proteomes" id="UP000075243"/>
    </source>
</evidence>